<dbReference type="InterPro" id="IPR019422">
    <property type="entry name" value="7TM_GPCR_serpentine_rcpt_Srh"/>
</dbReference>
<reference evidence="1" key="2">
    <citation type="submission" date="2022-06" db="UniProtKB">
        <authorList>
            <consortium name="EnsemblMetazoa"/>
        </authorList>
    </citation>
    <scope>IDENTIFICATION</scope>
    <source>
        <strain evidence="1">PS312</strain>
    </source>
</reference>
<protein>
    <submittedName>
        <fullName evidence="1">G protein-coupled receptor</fullName>
    </submittedName>
</protein>
<accession>A0A8R1YUT5</accession>
<sequence length="128" mass="14956">LGHEYSSYFERLSTDNRLKISECALLVWHRADFMLSVANTKWGTAFTRKMNIISEKTRNCHRRLMKSLIIQILIPFLTEIIPLCGLNLQYVDFPEFTHITFKMIGFHSIAHSLCLVLSTNFLRSLTFE</sequence>
<evidence type="ECO:0000313" key="2">
    <source>
        <dbReference type="Proteomes" id="UP000005239"/>
    </source>
</evidence>
<dbReference type="PANTHER" id="PTHR22941:SF26">
    <property type="entry name" value="SERPENTINE RECEPTOR, CLASS H"/>
    <property type="match status" value="1"/>
</dbReference>
<gene>
    <name evidence="1" type="primary">WBGene00279291</name>
</gene>
<evidence type="ECO:0000313" key="1">
    <source>
        <dbReference type="EnsemblMetazoa" id="PPA40922.1"/>
    </source>
</evidence>
<name>A0A2A6CKD3_PRIPA</name>
<dbReference type="PANTHER" id="PTHR22941">
    <property type="entry name" value="SERPENTINE RECEPTOR"/>
    <property type="match status" value="1"/>
</dbReference>
<dbReference type="Pfam" id="PF10318">
    <property type="entry name" value="7TM_GPCR_Srh"/>
    <property type="match status" value="1"/>
</dbReference>
<dbReference type="InterPro" id="IPR053220">
    <property type="entry name" value="Nematode_rcpt-like_serp_H"/>
</dbReference>
<accession>A0A2A6CKD3</accession>
<reference evidence="2" key="1">
    <citation type="journal article" date="2008" name="Nat. Genet.">
        <title>The Pristionchus pacificus genome provides a unique perspective on nematode lifestyle and parasitism.</title>
        <authorList>
            <person name="Dieterich C."/>
            <person name="Clifton S.W."/>
            <person name="Schuster L.N."/>
            <person name="Chinwalla A."/>
            <person name="Delehaunty K."/>
            <person name="Dinkelacker I."/>
            <person name="Fulton L."/>
            <person name="Fulton R."/>
            <person name="Godfrey J."/>
            <person name="Minx P."/>
            <person name="Mitreva M."/>
            <person name="Roeseler W."/>
            <person name="Tian H."/>
            <person name="Witte H."/>
            <person name="Yang S.P."/>
            <person name="Wilson R.K."/>
            <person name="Sommer R.J."/>
        </authorList>
    </citation>
    <scope>NUCLEOTIDE SEQUENCE [LARGE SCALE GENOMIC DNA]</scope>
    <source>
        <strain evidence="2">PS312</strain>
    </source>
</reference>
<organism evidence="1 2">
    <name type="scientific">Pristionchus pacificus</name>
    <name type="common">Parasitic nematode worm</name>
    <dbReference type="NCBI Taxonomy" id="54126"/>
    <lineage>
        <taxon>Eukaryota</taxon>
        <taxon>Metazoa</taxon>
        <taxon>Ecdysozoa</taxon>
        <taxon>Nematoda</taxon>
        <taxon>Chromadorea</taxon>
        <taxon>Rhabditida</taxon>
        <taxon>Rhabditina</taxon>
        <taxon>Diplogasteromorpha</taxon>
        <taxon>Diplogasteroidea</taxon>
        <taxon>Neodiplogasteridae</taxon>
        <taxon>Pristionchus</taxon>
    </lineage>
</organism>
<dbReference type="AlphaFoldDB" id="A0A2A6CKD3"/>
<dbReference type="EnsemblMetazoa" id="PPA40922.1">
    <property type="protein sequence ID" value="PPA40922.1"/>
    <property type="gene ID" value="WBGene00279291"/>
</dbReference>
<dbReference type="Proteomes" id="UP000005239">
    <property type="component" value="Unassembled WGS sequence"/>
</dbReference>
<keyword evidence="2" id="KW-1185">Reference proteome</keyword>
<proteinExistence type="predicted"/>